<evidence type="ECO:0000256" key="1">
    <source>
        <dbReference type="PROSITE-ProRule" id="PRU00047"/>
    </source>
</evidence>
<dbReference type="SMART" id="SM00343">
    <property type="entry name" value="ZnF_C2HC"/>
    <property type="match status" value="2"/>
</dbReference>
<evidence type="ECO:0000313" key="4">
    <source>
        <dbReference type="EMBL" id="TGZ45778.1"/>
    </source>
</evidence>
<keyword evidence="5" id="KW-1185">Reference proteome</keyword>
<gene>
    <name evidence="4" type="ORF">DBV15_12339</name>
</gene>
<feature type="compositionally biased region" description="Basic and acidic residues" evidence="2">
    <location>
        <begin position="639"/>
        <end position="649"/>
    </location>
</feature>
<accession>A0A4S2KE07</accession>
<dbReference type="GO" id="GO:0003676">
    <property type="term" value="F:nucleic acid binding"/>
    <property type="evidence" value="ECO:0007669"/>
    <property type="project" value="InterPro"/>
</dbReference>
<dbReference type="Gene3D" id="4.10.60.10">
    <property type="entry name" value="Zinc finger, CCHC-type"/>
    <property type="match status" value="1"/>
</dbReference>
<feature type="compositionally biased region" description="Polar residues" evidence="2">
    <location>
        <begin position="346"/>
        <end position="355"/>
    </location>
</feature>
<dbReference type="SUPFAM" id="SSF57756">
    <property type="entry name" value="Retrovirus zinc finger-like domains"/>
    <property type="match status" value="1"/>
</dbReference>
<dbReference type="InterPro" id="IPR001878">
    <property type="entry name" value="Znf_CCHC"/>
</dbReference>
<name>A0A4S2KE07_9HYME</name>
<organism evidence="4 5">
    <name type="scientific">Temnothorax longispinosus</name>
    <dbReference type="NCBI Taxonomy" id="300112"/>
    <lineage>
        <taxon>Eukaryota</taxon>
        <taxon>Metazoa</taxon>
        <taxon>Ecdysozoa</taxon>
        <taxon>Arthropoda</taxon>
        <taxon>Hexapoda</taxon>
        <taxon>Insecta</taxon>
        <taxon>Pterygota</taxon>
        <taxon>Neoptera</taxon>
        <taxon>Endopterygota</taxon>
        <taxon>Hymenoptera</taxon>
        <taxon>Apocrita</taxon>
        <taxon>Aculeata</taxon>
        <taxon>Formicoidea</taxon>
        <taxon>Formicidae</taxon>
        <taxon>Myrmicinae</taxon>
        <taxon>Temnothorax</taxon>
    </lineage>
</organism>
<feature type="compositionally biased region" description="Low complexity" evidence="2">
    <location>
        <begin position="329"/>
        <end position="345"/>
    </location>
</feature>
<sequence length="747" mass="79790">MLPNIDATEKDGHYPIHDRCKREYFTGASMVQTTTKKKYDMDNVTANKLPSQVDRTASDRREGSTVPAALVSSSDDGLSSRLRASLGEELAIAQGSQGSGSRRERTVKPGIGERSTAENLPNKMGVDALAHETEQSDATMDDVVSISNEDKETDSSATAQTDLQNRAEEKEDKRLRHLLDPSAPAQLSKNRKARELKMMDELREAPTRDLPNRVLEAVRMVDKVCSTAKRLRGTDQGCLIKAAATITAAINHMVTLTGKTASTGNKSTTTTGRKDAGPTSDKRASKGSSAPRETAKQAEEAWQIVSKKRNKGGQANQPASGKGRGKAEPPLAKGKPAVAKPAPAKTTSRSKQATEAINKKAARKKPPRSAAIVITSAEGGYEDLLREARTKINPAEMGFTAGFRPKRAQTGVLIIEIPGRENGPKADLLADSLAKLFADRPIVKISRPKKTSELRVLDLEDSISAEKIAEKIAGIGECPLAAANAVLQGDGRIMMGWFAVRVQALESRPLQCFKCLEGGHVRSQCPSEADRSARCYRCGGDGHRARDCKGTPCCPVCSDLGRPANHRAGGRACQPARKKARPGRRVGRGNGGPSNAAGSESRPRPQRPTVTGMETVNVKVKVVDKRPRKRAASIAVDEDNGKGDAEKPLPQRRKKNRDGSTAGVSGQPKSVPTQGLPTAGTDPKLERKEEGTPVVALEGMPPQSSAPPGVPTEAPEISGQIGMEITPENSPEDTKGEARGMEASNDE</sequence>
<feature type="compositionally biased region" description="Low complexity" evidence="2">
    <location>
        <begin position="259"/>
        <end position="271"/>
    </location>
</feature>
<feature type="compositionally biased region" description="Basic and acidic residues" evidence="2">
    <location>
        <begin position="272"/>
        <end position="284"/>
    </location>
</feature>
<feature type="domain" description="CCHC-type" evidence="3">
    <location>
        <begin position="534"/>
        <end position="549"/>
    </location>
</feature>
<evidence type="ECO:0000259" key="3">
    <source>
        <dbReference type="PROSITE" id="PS50158"/>
    </source>
</evidence>
<protein>
    <recommendedName>
        <fullName evidence="3">CCHC-type domain-containing protein</fullName>
    </recommendedName>
</protein>
<dbReference type="GO" id="GO:0008270">
    <property type="term" value="F:zinc ion binding"/>
    <property type="evidence" value="ECO:0007669"/>
    <property type="project" value="UniProtKB-KW"/>
</dbReference>
<dbReference type="Pfam" id="PF00098">
    <property type="entry name" value="zf-CCHC"/>
    <property type="match status" value="1"/>
</dbReference>
<keyword evidence="1" id="KW-0862">Zinc</keyword>
<dbReference type="PROSITE" id="PS50158">
    <property type="entry name" value="ZF_CCHC"/>
    <property type="match status" value="2"/>
</dbReference>
<feature type="region of interest" description="Disordered" evidence="2">
    <location>
        <begin position="259"/>
        <end position="370"/>
    </location>
</feature>
<keyword evidence="1" id="KW-0479">Metal-binding</keyword>
<evidence type="ECO:0000313" key="5">
    <source>
        <dbReference type="Proteomes" id="UP000310200"/>
    </source>
</evidence>
<dbReference type="Proteomes" id="UP000310200">
    <property type="component" value="Unassembled WGS sequence"/>
</dbReference>
<reference evidence="4 5" key="1">
    <citation type="journal article" date="2019" name="Philos. Trans. R. Soc. Lond., B, Biol. Sci.">
        <title>Ant behaviour and brain gene expression of defending hosts depend on the ecological success of the intruding social parasite.</title>
        <authorList>
            <person name="Kaur R."/>
            <person name="Stoldt M."/>
            <person name="Jongepier E."/>
            <person name="Feldmeyer B."/>
            <person name="Menzel F."/>
            <person name="Bornberg-Bauer E."/>
            <person name="Foitzik S."/>
        </authorList>
    </citation>
    <scope>NUCLEOTIDE SEQUENCE [LARGE SCALE GENOMIC DNA]</scope>
    <source>
        <tissue evidence="4">Whole body</tissue>
    </source>
</reference>
<dbReference type="InterPro" id="IPR036875">
    <property type="entry name" value="Znf_CCHC_sf"/>
</dbReference>
<comment type="caution">
    <text evidence="4">The sequence shown here is derived from an EMBL/GenBank/DDBJ whole genome shotgun (WGS) entry which is preliminary data.</text>
</comment>
<proteinExistence type="predicted"/>
<feature type="region of interest" description="Disordered" evidence="2">
    <location>
        <begin position="565"/>
        <end position="747"/>
    </location>
</feature>
<feature type="domain" description="CCHC-type" evidence="3">
    <location>
        <begin position="512"/>
        <end position="527"/>
    </location>
</feature>
<feature type="compositionally biased region" description="Basic residues" evidence="2">
    <location>
        <begin position="576"/>
        <end position="587"/>
    </location>
</feature>
<dbReference type="AlphaFoldDB" id="A0A4S2KE07"/>
<dbReference type="STRING" id="300112.A0A4S2KE07"/>
<feature type="region of interest" description="Disordered" evidence="2">
    <location>
        <begin position="91"/>
        <end position="124"/>
    </location>
</feature>
<evidence type="ECO:0000256" key="2">
    <source>
        <dbReference type="SAM" id="MobiDB-lite"/>
    </source>
</evidence>
<feature type="region of interest" description="Disordered" evidence="2">
    <location>
        <begin position="45"/>
        <end position="77"/>
    </location>
</feature>
<feature type="non-terminal residue" evidence="4">
    <location>
        <position position="747"/>
    </location>
</feature>
<dbReference type="EMBL" id="QBLH01003052">
    <property type="protein sequence ID" value="TGZ45778.1"/>
    <property type="molecule type" value="Genomic_DNA"/>
</dbReference>
<feature type="compositionally biased region" description="Polar residues" evidence="2">
    <location>
        <begin position="662"/>
        <end position="676"/>
    </location>
</feature>
<keyword evidence="1" id="KW-0863">Zinc-finger</keyword>
<feature type="region of interest" description="Disordered" evidence="2">
    <location>
        <begin position="147"/>
        <end position="171"/>
    </location>
</feature>
<feature type="compositionally biased region" description="Polar residues" evidence="2">
    <location>
        <begin position="45"/>
        <end position="55"/>
    </location>
</feature>
<feature type="compositionally biased region" description="Polar residues" evidence="2">
    <location>
        <begin position="155"/>
        <end position="164"/>
    </location>
</feature>